<feature type="region of interest" description="Disordered" evidence="7">
    <location>
        <begin position="1"/>
        <end position="290"/>
    </location>
</feature>
<dbReference type="Gene3D" id="3.30.160.60">
    <property type="entry name" value="Classic Zinc Finger"/>
    <property type="match status" value="2"/>
</dbReference>
<feature type="compositionally biased region" description="Acidic residues" evidence="7">
    <location>
        <begin position="171"/>
        <end position="183"/>
    </location>
</feature>
<evidence type="ECO:0000256" key="3">
    <source>
        <dbReference type="ARBA" id="ARBA00022771"/>
    </source>
</evidence>
<dbReference type="PANTHER" id="PTHR24388:SF104">
    <property type="entry name" value="AT-RICH BINDING PROTEIN-RELATED"/>
    <property type="match status" value="1"/>
</dbReference>
<keyword evidence="10" id="KW-1185">Reference proteome</keyword>
<feature type="compositionally biased region" description="Basic residues" evidence="7">
    <location>
        <begin position="104"/>
        <end position="115"/>
    </location>
</feature>
<feature type="domain" description="C2H2-type" evidence="8">
    <location>
        <begin position="456"/>
        <end position="479"/>
    </location>
</feature>
<dbReference type="SMART" id="SM00355">
    <property type="entry name" value="ZnF_C2H2"/>
    <property type="match status" value="4"/>
</dbReference>
<dbReference type="Proteomes" id="UP001432322">
    <property type="component" value="Unassembled WGS sequence"/>
</dbReference>
<keyword evidence="4" id="KW-0862">Zinc</keyword>
<protein>
    <recommendedName>
        <fullName evidence="8">C2H2-type domain-containing protein</fullName>
    </recommendedName>
</protein>
<keyword evidence="3 6" id="KW-0863">Zinc-finger</keyword>
<feature type="domain" description="C2H2-type" evidence="8">
    <location>
        <begin position="324"/>
        <end position="352"/>
    </location>
</feature>
<dbReference type="SUPFAM" id="SSF57667">
    <property type="entry name" value="beta-beta-alpha zinc fingers"/>
    <property type="match status" value="1"/>
</dbReference>
<evidence type="ECO:0000256" key="4">
    <source>
        <dbReference type="ARBA" id="ARBA00022833"/>
    </source>
</evidence>
<evidence type="ECO:0000256" key="6">
    <source>
        <dbReference type="PROSITE-ProRule" id="PRU00042"/>
    </source>
</evidence>
<evidence type="ECO:0000256" key="5">
    <source>
        <dbReference type="ARBA" id="ARBA00023242"/>
    </source>
</evidence>
<dbReference type="InterPro" id="IPR050527">
    <property type="entry name" value="Snail/Krueppel_Znf"/>
</dbReference>
<dbReference type="AlphaFoldDB" id="A0AAV5UW78"/>
<dbReference type="PROSITE" id="PS50157">
    <property type="entry name" value="ZINC_FINGER_C2H2_2"/>
    <property type="match status" value="3"/>
</dbReference>
<evidence type="ECO:0000256" key="1">
    <source>
        <dbReference type="ARBA" id="ARBA00022723"/>
    </source>
</evidence>
<evidence type="ECO:0000313" key="9">
    <source>
        <dbReference type="EMBL" id="GMT10478.1"/>
    </source>
</evidence>
<feature type="non-terminal residue" evidence="9">
    <location>
        <position position="688"/>
    </location>
</feature>
<dbReference type="PROSITE" id="PS00028">
    <property type="entry name" value="ZINC_FINGER_C2H2_1"/>
    <property type="match status" value="4"/>
</dbReference>
<dbReference type="Pfam" id="PF00096">
    <property type="entry name" value="zf-C2H2"/>
    <property type="match status" value="1"/>
</dbReference>
<accession>A0AAV5UW78</accession>
<keyword evidence="1" id="KW-0479">Metal-binding</keyword>
<dbReference type="EMBL" id="BTSY01000001">
    <property type="protein sequence ID" value="GMT10478.1"/>
    <property type="molecule type" value="Genomic_DNA"/>
</dbReference>
<dbReference type="GO" id="GO:0000978">
    <property type="term" value="F:RNA polymerase II cis-regulatory region sequence-specific DNA binding"/>
    <property type="evidence" value="ECO:0007669"/>
    <property type="project" value="TreeGrafter"/>
</dbReference>
<dbReference type="InterPro" id="IPR013087">
    <property type="entry name" value="Znf_C2H2_type"/>
</dbReference>
<feature type="compositionally biased region" description="Polar residues" evidence="7">
    <location>
        <begin position="252"/>
        <end position="263"/>
    </location>
</feature>
<feature type="compositionally biased region" description="Basic residues" evidence="7">
    <location>
        <begin position="143"/>
        <end position="154"/>
    </location>
</feature>
<comment type="caution">
    <text evidence="9">The sequence shown here is derived from an EMBL/GenBank/DDBJ whole genome shotgun (WGS) entry which is preliminary data.</text>
</comment>
<feature type="compositionally biased region" description="Acidic residues" evidence="7">
    <location>
        <begin position="76"/>
        <end position="87"/>
    </location>
</feature>
<name>A0AAV5UW78_9BILA</name>
<dbReference type="GO" id="GO:0008270">
    <property type="term" value="F:zinc ion binding"/>
    <property type="evidence" value="ECO:0007669"/>
    <property type="project" value="UniProtKB-KW"/>
</dbReference>
<evidence type="ECO:0000259" key="8">
    <source>
        <dbReference type="PROSITE" id="PS50157"/>
    </source>
</evidence>
<proteinExistence type="predicted"/>
<organism evidence="9 10">
    <name type="scientific">Pristionchus fissidentatus</name>
    <dbReference type="NCBI Taxonomy" id="1538716"/>
    <lineage>
        <taxon>Eukaryota</taxon>
        <taxon>Metazoa</taxon>
        <taxon>Ecdysozoa</taxon>
        <taxon>Nematoda</taxon>
        <taxon>Chromadorea</taxon>
        <taxon>Rhabditida</taxon>
        <taxon>Rhabditina</taxon>
        <taxon>Diplogasteromorpha</taxon>
        <taxon>Diplogasteroidea</taxon>
        <taxon>Neodiplogasteridae</taxon>
        <taxon>Pristionchus</taxon>
    </lineage>
</organism>
<evidence type="ECO:0000256" key="7">
    <source>
        <dbReference type="SAM" id="MobiDB-lite"/>
    </source>
</evidence>
<feature type="compositionally biased region" description="Low complexity" evidence="7">
    <location>
        <begin position="234"/>
        <end position="251"/>
    </location>
</feature>
<feature type="compositionally biased region" description="Basic and acidic residues" evidence="7">
    <location>
        <begin position="64"/>
        <end position="75"/>
    </location>
</feature>
<evidence type="ECO:0000256" key="2">
    <source>
        <dbReference type="ARBA" id="ARBA00022737"/>
    </source>
</evidence>
<dbReference type="InterPro" id="IPR036236">
    <property type="entry name" value="Znf_C2H2_sf"/>
</dbReference>
<dbReference type="FunFam" id="3.30.160.60:FF:000100">
    <property type="entry name" value="Zinc finger 45-like"/>
    <property type="match status" value="1"/>
</dbReference>
<dbReference type="PANTHER" id="PTHR24388">
    <property type="entry name" value="ZINC FINGER PROTEIN"/>
    <property type="match status" value="1"/>
</dbReference>
<gene>
    <name evidence="9" type="ORF">PFISCL1PPCAC_1775</name>
</gene>
<keyword evidence="5" id="KW-0539">Nucleus</keyword>
<dbReference type="GO" id="GO:0000981">
    <property type="term" value="F:DNA-binding transcription factor activity, RNA polymerase II-specific"/>
    <property type="evidence" value="ECO:0007669"/>
    <property type="project" value="TreeGrafter"/>
</dbReference>
<reference evidence="9" key="1">
    <citation type="submission" date="2023-10" db="EMBL/GenBank/DDBJ databases">
        <title>Genome assembly of Pristionchus species.</title>
        <authorList>
            <person name="Yoshida K."/>
            <person name="Sommer R.J."/>
        </authorList>
    </citation>
    <scope>NUCLEOTIDE SEQUENCE</scope>
    <source>
        <strain evidence="9">RS5133</strain>
    </source>
</reference>
<sequence>MSGRPRGRPRKVISDVPPSETANVPVKVEVEEVAEKADNTRRSSPRKRKPANFDGFLVETPGRGIKEEDADVIKEIEEEDPIDEDDTAQQVDDTYKPGATTPATKRRGRGRKRKQSSIESDGDLVRMDDIEDDMAIDDPMRRVERRGRKKKSKPSKAAEPTGDAAEGNANVEEDATQAEDSEEGPPKLDNQLGASATAHVVVKGEDEEEGVNESGKEQEGTVKKAAQVRSIPVSPRKSPRSPSKASASTSTMRDTPSSKTNVISRRKQLMGEEEEEFEETEEIEEDDEGPEELIEEDLVDVETFEVQPAPVKLPILARLQNKPFRCAECGASYRREAYLLNHLAIVHQDECAILSSAERTAKRAERRPERMIPRERPGEAAFKFGCDLCERRFLRWEGLVVHQKQIHKEVTARAKEQEKNRDYGAKCPVCNLYFFGNHALSEHVNKVHPDHNRFIFACDICGMGFMHWARVRAHKTQIHNVPVKYTQGYLKRNPEMAKVVEAQRMRKAVERNRAKRMLEKGILTPVASGREFSGLSRSEINEYMYLMPPHLEPEIEGEMYDDGEEEIVEEEGIIDANEMMNIEMVPLPPSVVRRPPLPPRLMGYREYRGGRYAQSYPHRSSHQLAALHQRVTHLDRQDLEILNRRLPPGVGNVKEEEDLEVDVEAREELVEEEVVDDGIVMGGEMIEE</sequence>
<feature type="compositionally biased region" description="Basic and acidic residues" evidence="7">
    <location>
        <begin position="28"/>
        <end position="41"/>
    </location>
</feature>
<keyword evidence="2" id="KW-0677">Repeat</keyword>
<feature type="compositionally biased region" description="Basic residues" evidence="7">
    <location>
        <begin position="1"/>
        <end position="11"/>
    </location>
</feature>
<evidence type="ECO:0000313" key="10">
    <source>
        <dbReference type="Proteomes" id="UP001432322"/>
    </source>
</evidence>
<feature type="compositionally biased region" description="Acidic residues" evidence="7">
    <location>
        <begin position="271"/>
        <end position="290"/>
    </location>
</feature>
<feature type="domain" description="C2H2-type" evidence="8">
    <location>
        <begin position="384"/>
        <end position="407"/>
    </location>
</feature>